<sequence length="41" mass="4765">MPLGELDTRPFRDDKKATDPPFKIKIIINIQNISISLSKYF</sequence>
<dbReference type="EMBL" id="AVFE01000050">
    <property type="protein sequence ID" value="ETD03925.1"/>
    <property type="molecule type" value="Genomic_DNA"/>
</dbReference>
<proteinExistence type="predicted"/>
<dbReference type="AlphaFoldDB" id="V8AMS4"/>
<dbReference type="PATRIC" id="fig|1380772.3.peg.2059"/>
<evidence type="ECO:0000313" key="1">
    <source>
        <dbReference type="EMBL" id="ETD03925.1"/>
    </source>
</evidence>
<name>V8AMS4_9LACT</name>
<dbReference type="Proteomes" id="UP000018692">
    <property type="component" value="Unassembled WGS sequence"/>
</dbReference>
<protein>
    <submittedName>
        <fullName evidence="1">Uncharacterized protein</fullName>
    </submittedName>
</protein>
<comment type="caution">
    <text evidence="1">The sequence shown here is derived from an EMBL/GenBank/DDBJ whole genome shotgun (WGS) entry which is preliminary data.</text>
</comment>
<gene>
    <name evidence="1" type="ORF">N568_0110755</name>
</gene>
<accession>V8AMS4</accession>
<reference evidence="1 2" key="1">
    <citation type="submission" date="2013-07" db="EMBL/GenBank/DDBJ databases">
        <title>Isolation of Lactococcus garvieae strain TRF1 from the fecal material of a timber rattlesnake.</title>
        <authorList>
            <person name="McLaughlin R.W."/>
            <person name="Cochran P.A."/>
            <person name="Dowd S.E."/>
        </authorList>
    </citation>
    <scope>NUCLEOTIDE SEQUENCE [LARGE SCALE GENOMIC DNA]</scope>
    <source>
        <strain evidence="1 2">TRF1</strain>
    </source>
</reference>
<organism evidence="1 2">
    <name type="scientific">Lactococcus garvieae TRF1</name>
    <dbReference type="NCBI Taxonomy" id="1380772"/>
    <lineage>
        <taxon>Bacteria</taxon>
        <taxon>Bacillati</taxon>
        <taxon>Bacillota</taxon>
        <taxon>Bacilli</taxon>
        <taxon>Lactobacillales</taxon>
        <taxon>Streptococcaceae</taxon>
        <taxon>Lactococcus</taxon>
    </lineage>
</organism>
<evidence type="ECO:0000313" key="2">
    <source>
        <dbReference type="Proteomes" id="UP000018692"/>
    </source>
</evidence>